<keyword evidence="3" id="KW-1185">Reference proteome</keyword>
<evidence type="ECO:0000313" key="2">
    <source>
        <dbReference type="EMBL" id="KAF2401032.1"/>
    </source>
</evidence>
<organism evidence="2 3">
    <name type="scientific">Trichodelitschia bisporula</name>
    <dbReference type="NCBI Taxonomy" id="703511"/>
    <lineage>
        <taxon>Eukaryota</taxon>
        <taxon>Fungi</taxon>
        <taxon>Dikarya</taxon>
        <taxon>Ascomycota</taxon>
        <taxon>Pezizomycotina</taxon>
        <taxon>Dothideomycetes</taxon>
        <taxon>Dothideomycetes incertae sedis</taxon>
        <taxon>Phaeotrichales</taxon>
        <taxon>Phaeotrichaceae</taxon>
        <taxon>Trichodelitschia</taxon>
    </lineage>
</organism>
<feature type="compositionally biased region" description="Basic and acidic residues" evidence="1">
    <location>
        <begin position="1"/>
        <end position="31"/>
    </location>
</feature>
<sequence length="194" mass="21284">MTTHPSEDEGRDGARARTTVARKEHLNETQRARVSHPGAPPSLSPPALSYHCSRRFHPRRAITLNKRLGRREQCPAHCLGCSPTPPPARGPPIANPGLTERVRAGARSRDAGWSDRGTTASCCAPRTRAWIAALWLGGREDSIAHYAPHSGATLLAHRNHDWGGSLDAIYPVPTSAYRRSTPLDRCERGYSHRP</sequence>
<evidence type="ECO:0000313" key="3">
    <source>
        <dbReference type="Proteomes" id="UP000799640"/>
    </source>
</evidence>
<reference evidence="2" key="1">
    <citation type="journal article" date="2020" name="Stud. Mycol.">
        <title>101 Dothideomycetes genomes: a test case for predicting lifestyles and emergence of pathogens.</title>
        <authorList>
            <person name="Haridas S."/>
            <person name="Albert R."/>
            <person name="Binder M."/>
            <person name="Bloem J."/>
            <person name="Labutti K."/>
            <person name="Salamov A."/>
            <person name="Andreopoulos B."/>
            <person name="Baker S."/>
            <person name="Barry K."/>
            <person name="Bills G."/>
            <person name="Bluhm B."/>
            <person name="Cannon C."/>
            <person name="Castanera R."/>
            <person name="Culley D."/>
            <person name="Daum C."/>
            <person name="Ezra D."/>
            <person name="Gonzalez J."/>
            <person name="Henrissat B."/>
            <person name="Kuo A."/>
            <person name="Liang C."/>
            <person name="Lipzen A."/>
            <person name="Lutzoni F."/>
            <person name="Magnuson J."/>
            <person name="Mondo S."/>
            <person name="Nolan M."/>
            <person name="Ohm R."/>
            <person name="Pangilinan J."/>
            <person name="Park H.-J."/>
            <person name="Ramirez L."/>
            <person name="Alfaro M."/>
            <person name="Sun H."/>
            <person name="Tritt A."/>
            <person name="Yoshinaga Y."/>
            <person name="Zwiers L.-H."/>
            <person name="Turgeon B."/>
            <person name="Goodwin S."/>
            <person name="Spatafora J."/>
            <person name="Crous P."/>
            <person name="Grigoriev I."/>
        </authorList>
    </citation>
    <scope>NUCLEOTIDE SEQUENCE</scope>
    <source>
        <strain evidence="2">CBS 262.69</strain>
    </source>
</reference>
<name>A0A6G1HYE6_9PEZI</name>
<protein>
    <submittedName>
        <fullName evidence="2">Uncharacterized protein</fullName>
    </submittedName>
</protein>
<dbReference type="EMBL" id="ML996694">
    <property type="protein sequence ID" value="KAF2401032.1"/>
    <property type="molecule type" value="Genomic_DNA"/>
</dbReference>
<dbReference type="AlphaFoldDB" id="A0A6G1HYE6"/>
<proteinExistence type="predicted"/>
<evidence type="ECO:0000256" key="1">
    <source>
        <dbReference type="SAM" id="MobiDB-lite"/>
    </source>
</evidence>
<dbReference type="Proteomes" id="UP000799640">
    <property type="component" value="Unassembled WGS sequence"/>
</dbReference>
<gene>
    <name evidence="2" type="ORF">EJ06DRAFT_417612</name>
</gene>
<accession>A0A6G1HYE6</accession>
<feature type="region of interest" description="Disordered" evidence="1">
    <location>
        <begin position="1"/>
        <end position="49"/>
    </location>
</feature>